<organism evidence="1 2">
    <name type="scientific">Durusdinium trenchii</name>
    <dbReference type="NCBI Taxonomy" id="1381693"/>
    <lineage>
        <taxon>Eukaryota</taxon>
        <taxon>Sar</taxon>
        <taxon>Alveolata</taxon>
        <taxon>Dinophyceae</taxon>
        <taxon>Suessiales</taxon>
        <taxon>Symbiodiniaceae</taxon>
        <taxon>Durusdinium</taxon>
    </lineage>
</organism>
<evidence type="ECO:0000313" key="2">
    <source>
        <dbReference type="Proteomes" id="UP001642484"/>
    </source>
</evidence>
<name>A0ABP0T0E3_9DINO</name>
<protein>
    <recommendedName>
        <fullName evidence="3">Fibronectin type-III domain-containing protein</fullName>
    </recommendedName>
</protein>
<dbReference type="EMBL" id="CAXAMN010028850">
    <property type="protein sequence ID" value="CAK9117899.1"/>
    <property type="molecule type" value="Genomic_DNA"/>
</dbReference>
<dbReference type="Proteomes" id="UP001642484">
    <property type="component" value="Unassembled WGS sequence"/>
</dbReference>
<dbReference type="SUPFAM" id="SSF49265">
    <property type="entry name" value="Fibronectin type III"/>
    <property type="match status" value="1"/>
</dbReference>
<evidence type="ECO:0008006" key="3">
    <source>
        <dbReference type="Google" id="ProtNLM"/>
    </source>
</evidence>
<reference evidence="1 2" key="1">
    <citation type="submission" date="2024-02" db="EMBL/GenBank/DDBJ databases">
        <authorList>
            <person name="Chen Y."/>
            <person name="Shah S."/>
            <person name="Dougan E. K."/>
            <person name="Thang M."/>
            <person name="Chan C."/>
        </authorList>
    </citation>
    <scope>NUCLEOTIDE SEQUENCE [LARGE SCALE GENOMIC DNA]</scope>
</reference>
<keyword evidence="2" id="KW-1185">Reference proteome</keyword>
<accession>A0ABP0T0E3</accession>
<proteinExistence type="predicted"/>
<comment type="caution">
    <text evidence="1">The sequence shown here is derived from an EMBL/GenBank/DDBJ whole genome shotgun (WGS) entry which is preliminary data.</text>
</comment>
<sequence>MEVDTAQAMATHVIAKVIRLPGPGHEGMEELDDISVPATSPATLTIGGLQPSSMYEFQVCAVNSVGSSSSVCIRVLVPPVPPPAPDLWRR</sequence>
<dbReference type="InterPro" id="IPR013783">
    <property type="entry name" value="Ig-like_fold"/>
</dbReference>
<gene>
    <name evidence="1" type="ORF">CCMP2556_LOCUS55120</name>
</gene>
<dbReference type="InterPro" id="IPR036116">
    <property type="entry name" value="FN3_sf"/>
</dbReference>
<evidence type="ECO:0000313" key="1">
    <source>
        <dbReference type="EMBL" id="CAK9117899.1"/>
    </source>
</evidence>
<dbReference type="Gene3D" id="2.60.40.10">
    <property type="entry name" value="Immunoglobulins"/>
    <property type="match status" value="1"/>
</dbReference>